<dbReference type="AlphaFoldDB" id="B0WFG9"/>
<proteinExistence type="predicted"/>
<dbReference type="HOGENOM" id="CLU_3112345_0_0_1"/>
<gene>
    <name evidence="2" type="primary">6037555</name>
    <name evidence="1" type="ORF">CpipJ_CPIJ006039</name>
</gene>
<evidence type="ECO:0000313" key="3">
    <source>
        <dbReference type="Proteomes" id="UP000002320"/>
    </source>
</evidence>
<dbReference type="InParanoid" id="B0WFG9"/>
<reference evidence="1" key="1">
    <citation type="submission" date="2007-03" db="EMBL/GenBank/DDBJ databases">
        <title>Annotation of Culex pipiens quinquefasciatus.</title>
        <authorList>
            <consortium name="The Broad Institute Genome Sequencing Platform"/>
            <person name="Atkinson P.W."/>
            <person name="Hemingway J."/>
            <person name="Christensen B.M."/>
            <person name="Higgs S."/>
            <person name="Kodira C."/>
            <person name="Hannick L."/>
            <person name="Megy K."/>
            <person name="O'Leary S."/>
            <person name="Pearson M."/>
            <person name="Haas B.J."/>
            <person name="Mauceli E."/>
            <person name="Wortman J.R."/>
            <person name="Lee N.H."/>
            <person name="Guigo R."/>
            <person name="Stanke M."/>
            <person name="Alvarado L."/>
            <person name="Amedeo P."/>
            <person name="Antoine C.H."/>
            <person name="Arensburger P."/>
            <person name="Bidwell S.L."/>
            <person name="Crawford M."/>
            <person name="Camaro F."/>
            <person name="Devon K."/>
            <person name="Engels R."/>
            <person name="Hammond M."/>
            <person name="Howarth C."/>
            <person name="Koehrsen M."/>
            <person name="Lawson D."/>
            <person name="Montgomery P."/>
            <person name="Nene V."/>
            <person name="Nusbaum C."/>
            <person name="Puiu D."/>
            <person name="Romero-Severson J."/>
            <person name="Severson D.W."/>
            <person name="Shumway M."/>
            <person name="Sisk P."/>
            <person name="Stolte C."/>
            <person name="Zeng Q."/>
            <person name="Eisenstadt E."/>
            <person name="Fraser-Liggett C."/>
            <person name="Strausberg R."/>
            <person name="Galagan J."/>
            <person name="Birren B."/>
            <person name="Collins F.H."/>
        </authorList>
    </citation>
    <scope>NUCLEOTIDE SEQUENCE [LARGE SCALE GENOMIC DNA]</scope>
    <source>
        <strain evidence="1">JHB</strain>
    </source>
</reference>
<evidence type="ECO:0000313" key="1">
    <source>
        <dbReference type="EMBL" id="EDS26237.1"/>
    </source>
</evidence>
<dbReference type="EMBL" id="DS231918">
    <property type="protein sequence ID" value="EDS26237.1"/>
    <property type="molecule type" value="Genomic_DNA"/>
</dbReference>
<dbReference type="KEGG" id="cqu:CpipJ_CPIJ006039"/>
<dbReference type="Proteomes" id="UP000002320">
    <property type="component" value="Unassembled WGS sequence"/>
</dbReference>
<accession>B0WFG9</accession>
<sequence length="51" mass="5921">PSASLDNERLADPPFRKRVLKVVLLYNIGCFAMPLVERREIKLNCLIDHKQ</sequence>
<keyword evidence="3" id="KW-1185">Reference proteome</keyword>
<evidence type="ECO:0000313" key="2">
    <source>
        <dbReference type="EnsemblMetazoa" id="CPIJ006039-PA"/>
    </source>
</evidence>
<reference evidence="2" key="2">
    <citation type="submission" date="2021-02" db="UniProtKB">
        <authorList>
            <consortium name="EnsemblMetazoa"/>
        </authorList>
    </citation>
    <scope>IDENTIFICATION</scope>
    <source>
        <strain evidence="2">JHB</strain>
    </source>
</reference>
<protein>
    <submittedName>
        <fullName evidence="1 2">Uncharacterized protein</fullName>
    </submittedName>
</protein>
<feature type="non-terminal residue" evidence="1">
    <location>
        <position position="1"/>
    </location>
</feature>
<organism>
    <name type="scientific">Culex quinquefasciatus</name>
    <name type="common">Southern house mosquito</name>
    <name type="synonym">Culex pungens</name>
    <dbReference type="NCBI Taxonomy" id="7176"/>
    <lineage>
        <taxon>Eukaryota</taxon>
        <taxon>Metazoa</taxon>
        <taxon>Ecdysozoa</taxon>
        <taxon>Arthropoda</taxon>
        <taxon>Hexapoda</taxon>
        <taxon>Insecta</taxon>
        <taxon>Pterygota</taxon>
        <taxon>Neoptera</taxon>
        <taxon>Endopterygota</taxon>
        <taxon>Diptera</taxon>
        <taxon>Nematocera</taxon>
        <taxon>Culicoidea</taxon>
        <taxon>Culicidae</taxon>
        <taxon>Culicinae</taxon>
        <taxon>Culicini</taxon>
        <taxon>Culex</taxon>
        <taxon>Culex</taxon>
    </lineage>
</organism>
<dbReference type="VEuPathDB" id="VectorBase:CPIJ006039"/>
<name>B0WFG9_CULQU</name>
<dbReference type="EnsemblMetazoa" id="CPIJ006039-RA">
    <property type="protein sequence ID" value="CPIJ006039-PA"/>
    <property type="gene ID" value="CPIJ006039"/>
</dbReference>